<dbReference type="EMBL" id="BAABIK010000008">
    <property type="protein sequence ID" value="GAA4937690.1"/>
    <property type="molecule type" value="Genomic_DNA"/>
</dbReference>
<accession>A0ABP9GCE6</accession>
<evidence type="ECO:0000313" key="2">
    <source>
        <dbReference type="Proteomes" id="UP001499993"/>
    </source>
</evidence>
<dbReference type="Proteomes" id="UP001499993">
    <property type="component" value="Unassembled WGS sequence"/>
</dbReference>
<reference evidence="2" key="1">
    <citation type="journal article" date="2019" name="Int. J. Syst. Evol. Microbiol.">
        <title>The Global Catalogue of Microorganisms (GCM) 10K type strain sequencing project: providing services to taxonomists for standard genome sequencing and annotation.</title>
        <authorList>
            <consortium name="The Broad Institute Genomics Platform"/>
            <consortium name="The Broad Institute Genome Sequencing Center for Infectious Disease"/>
            <person name="Wu L."/>
            <person name="Ma J."/>
        </authorList>
    </citation>
    <scope>NUCLEOTIDE SEQUENCE [LARGE SCALE GENOMIC DNA]</scope>
    <source>
        <strain evidence="2">JCM 18123</strain>
    </source>
</reference>
<evidence type="ECO:0000313" key="1">
    <source>
        <dbReference type="EMBL" id="GAA4937690.1"/>
    </source>
</evidence>
<gene>
    <name evidence="1" type="ORF">GCM10023224_18530</name>
</gene>
<comment type="caution">
    <text evidence="1">The sequence shown here is derived from an EMBL/GenBank/DDBJ whole genome shotgun (WGS) entry which is preliminary data.</text>
</comment>
<organism evidence="1 2">
    <name type="scientific">Streptomonospora halophila</name>
    <dbReference type="NCBI Taxonomy" id="427369"/>
    <lineage>
        <taxon>Bacteria</taxon>
        <taxon>Bacillati</taxon>
        <taxon>Actinomycetota</taxon>
        <taxon>Actinomycetes</taxon>
        <taxon>Streptosporangiales</taxon>
        <taxon>Nocardiopsidaceae</taxon>
        <taxon>Streptomonospora</taxon>
    </lineage>
</organism>
<keyword evidence="2" id="KW-1185">Reference proteome</keyword>
<sequence length="79" mass="8828">MASGHPVDGESPEFYLDLARRPREAHRRANALPPDARIPAVRRLLGITEAVKRDPVRASERVDLTLLTLPPQVEDPPTR</sequence>
<name>A0ABP9GCE6_9ACTN</name>
<proteinExistence type="predicted"/>
<protein>
    <submittedName>
        <fullName evidence="1">Uncharacterized protein</fullName>
    </submittedName>
</protein>